<dbReference type="GO" id="GO:0043041">
    <property type="term" value="P:amino acid activation for nonribosomal peptide biosynthetic process"/>
    <property type="evidence" value="ECO:0007669"/>
    <property type="project" value="TreeGrafter"/>
</dbReference>
<dbReference type="InterPro" id="IPR000873">
    <property type="entry name" value="AMP-dep_synth/lig_dom"/>
</dbReference>
<dbReference type="GO" id="GO:0005737">
    <property type="term" value="C:cytoplasm"/>
    <property type="evidence" value="ECO:0007669"/>
    <property type="project" value="TreeGrafter"/>
</dbReference>
<dbReference type="SUPFAM" id="SSF56801">
    <property type="entry name" value="Acetyl-CoA synthetase-like"/>
    <property type="match status" value="1"/>
</dbReference>
<dbReference type="Gene3D" id="2.30.38.10">
    <property type="entry name" value="Luciferase, Domain 3"/>
    <property type="match status" value="1"/>
</dbReference>
<evidence type="ECO:0000313" key="5">
    <source>
        <dbReference type="EMBL" id="GAN43498.1"/>
    </source>
</evidence>
<dbReference type="Gene3D" id="3.40.50.980">
    <property type="match status" value="2"/>
</dbReference>
<dbReference type="PANTHER" id="PTHR45527:SF1">
    <property type="entry name" value="FATTY ACID SYNTHASE"/>
    <property type="match status" value="1"/>
</dbReference>
<dbReference type="CDD" id="cd19531">
    <property type="entry name" value="LCL_NRPS-like"/>
    <property type="match status" value="1"/>
</dbReference>
<keyword evidence="3" id="KW-0597">Phosphoprotein</keyword>
<evidence type="ECO:0000259" key="4">
    <source>
        <dbReference type="PROSITE" id="PS50075"/>
    </source>
</evidence>
<dbReference type="EMBL" id="DF952378">
    <property type="protein sequence ID" value="GAN43498.1"/>
    <property type="molecule type" value="Genomic_DNA"/>
</dbReference>
<reference evidence="5" key="1">
    <citation type="submission" date="2015-03" db="EMBL/GenBank/DDBJ databases">
        <title>Draft genome sequence of Mizugakiibacter sediminis skMP5.</title>
        <authorList>
            <person name="Watanabe T."/>
            <person name="Kojima H."/>
            <person name="Fukui M."/>
        </authorList>
    </citation>
    <scope>NUCLEOTIDE SEQUENCE</scope>
    <source>
        <strain evidence="5">SkMP5</strain>
    </source>
</reference>
<dbReference type="InterPro" id="IPR036736">
    <property type="entry name" value="ACP-like_sf"/>
</dbReference>
<dbReference type="AlphaFoldDB" id="A0A0S6YVY7"/>
<feature type="non-terminal residue" evidence="5">
    <location>
        <position position="892"/>
    </location>
</feature>
<dbReference type="PROSITE" id="PS50075">
    <property type="entry name" value="CARRIER"/>
    <property type="match status" value="1"/>
</dbReference>
<dbReference type="InterPro" id="IPR020806">
    <property type="entry name" value="PKS_PP-bd"/>
</dbReference>
<evidence type="ECO:0000256" key="1">
    <source>
        <dbReference type="ARBA" id="ARBA00001957"/>
    </source>
</evidence>
<gene>
    <name evidence="5" type="ORF">MBSD_0001</name>
</gene>
<dbReference type="PANTHER" id="PTHR45527">
    <property type="entry name" value="NONRIBOSOMAL PEPTIDE SYNTHETASE"/>
    <property type="match status" value="1"/>
</dbReference>
<dbReference type="FunFam" id="3.40.50.980:FF:000001">
    <property type="entry name" value="Non-ribosomal peptide synthetase"/>
    <property type="match status" value="1"/>
</dbReference>
<keyword evidence="2" id="KW-0596">Phosphopantetheine</keyword>
<dbReference type="Gene3D" id="1.10.1200.10">
    <property type="entry name" value="ACP-like"/>
    <property type="match status" value="1"/>
</dbReference>
<proteinExistence type="predicted"/>
<dbReference type="Gene3D" id="3.30.559.10">
    <property type="entry name" value="Chloramphenicol acetyltransferase-like domain"/>
    <property type="match status" value="1"/>
</dbReference>
<comment type="cofactor">
    <cofactor evidence="1">
        <name>pantetheine 4'-phosphate</name>
        <dbReference type="ChEBI" id="CHEBI:47942"/>
    </cofactor>
</comment>
<dbReference type="InterPro" id="IPR020845">
    <property type="entry name" value="AMP-binding_CS"/>
</dbReference>
<dbReference type="InterPro" id="IPR006162">
    <property type="entry name" value="Ppantetheine_attach_site"/>
</dbReference>
<dbReference type="SUPFAM" id="SSF52777">
    <property type="entry name" value="CoA-dependent acyltransferases"/>
    <property type="match status" value="2"/>
</dbReference>
<dbReference type="Pfam" id="PF00550">
    <property type="entry name" value="PP-binding"/>
    <property type="match status" value="1"/>
</dbReference>
<dbReference type="NCBIfam" id="TIGR01733">
    <property type="entry name" value="AA-adenyl-dom"/>
    <property type="match status" value="1"/>
</dbReference>
<name>A0A0S6YVY7_9GAMM</name>
<dbReference type="Pfam" id="PF00668">
    <property type="entry name" value="Condensation"/>
    <property type="match status" value="1"/>
</dbReference>
<dbReference type="InterPro" id="IPR020459">
    <property type="entry name" value="AMP-binding"/>
</dbReference>
<feature type="domain" description="Carrier" evidence="4">
    <location>
        <begin position="1"/>
        <end position="60"/>
    </location>
</feature>
<dbReference type="GO" id="GO:0031177">
    <property type="term" value="F:phosphopantetheine binding"/>
    <property type="evidence" value="ECO:0007669"/>
    <property type="project" value="InterPro"/>
</dbReference>
<accession>A0A0S6YVY7</accession>
<dbReference type="PRINTS" id="PR00154">
    <property type="entry name" value="AMPBINDING"/>
</dbReference>
<dbReference type="InterPro" id="IPR001242">
    <property type="entry name" value="Condensation_dom"/>
</dbReference>
<dbReference type="InterPro" id="IPR010071">
    <property type="entry name" value="AA_adenyl_dom"/>
</dbReference>
<dbReference type="PROSITE" id="PS00012">
    <property type="entry name" value="PHOSPHOPANTETHEINE"/>
    <property type="match status" value="1"/>
</dbReference>
<dbReference type="GO" id="GO:0003824">
    <property type="term" value="F:catalytic activity"/>
    <property type="evidence" value="ECO:0007669"/>
    <property type="project" value="InterPro"/>
</dbReference>
<dbReference type="SMART" id="SM00823">
    <property type="entry name" value="PKS_PP"/>
    <property type="match status" value="1"/>
</dbReference>
<dbReference type="Pfam" id="PF00501">
    <property type="entry name" value="AMP-binding"/>
    <property type="match status" value="1"/>
</dbReference>
<dbReference type="HOGENOM" id="CLU_000022_2_9_6"/>
<evidence type="ECO:0000256" key="3">
    <source>
        <dbReference type="ARBA" id="ARBA00022553"/>
    </source>
</evidence>
<dbReference type="InterPro" id="IPR009081">
    <property type="entry name" value="PP-bd_ACP"/>
</dbReference>
<dbReference type="GO" id="GO:0044550">
    <property type="term" value="P:secondary metabolite biosynthetic process"/>
    <property type="evidence" value="ECO:0007669"/>
    <property type="project" value="TreeGrafter"/>
</dbReference>
<dbReference type="SUPFAM" id="SSF47336">
    <property type="entry name" value="ACP-like"/>
    <property type="match status" value="1"/>
</dbReference>
<dbReference type="PROSITE" id="PS00455">
    <property type="entry name" value="AMP_BINDING"/>
    <property type="match status" value="1"/>
</dbReference>
<evidence type="ECO:0000256" key="2">
    <source>
        <dbReference type="ARBA" id="ARBA00022450"/>
    </source>
</evidence>
<protein>
    <submittedName>
        <fullName evidence="5">Amino acid adenylation protein</fullName>
    </submittedName>
</protein>
<sequence>MLALPGLGVDDNFFELGGHSLLAAQLTARLNKALGLALPLRTLFEAPTVARLAEAVRAASAEPAHARRAARVIPRRADRARAPLSLMQQRLWFLEELDPGRVVYNTPSAHRLLGPMDERAFERAFNALIRRQPVLRTTIVKENGEPVQAILPQLEVTLFPAEDLSALEPAAREALLQRRIAELTAQPFELVGAPLFRTHMFRLGAEEHVLFFMIHHLIWDGWSFDVFYEEMAALYPAACEGRDAELPELAVDYGDFAAWHREWMQGEELAAQLAHWRKLLADVPEPLELPSDRPRPPRMSGVGRNAWIRVDKPAVDALRELARRADATLYMALLALYYVMLCRHTGQRDLVVGTPVRGRDAPELEPVMGFFVNALPLRMQVDPQASFLDLLRAVRAVVVDAFSYPDVPFEHLLRALQLPRDESRFPIYQALFSFQDIRKRPEQWGALRHGRVQVMQPGAAEDLGLWFVEMEDGLRGGLGYNTDILEHASVERMRDRYLALLQAALADPQQAVGRLPLLPETERRQLEAWNATAAPYAADALMHEAFEAQAARAPLRVAVRFGERSLSYGELEARANRIAHALRARGVRRGALVGLCLQRGPDMLAALLGVLKSGAGYVPLDPAYPRERLAFMAEDAGLAELVTTSDLTALIDRPRERILLLDGDIPDALPTAPPRRDDAAAAPDSIAYVIYTSGSTGKPKGVMVPHRAVVNFLESMRRTPGIDADDVLVAVTTLSFDIAVLELMLPLTVGAQVVLADRDAAMDGHALAELLERSNATLMQATPSTWRALLDAGWLGDLAFTALCGGEPMSPGLAAQLRGRCKAVWNMYGPTETTVWSTCWRVEHPDEGVSIGTPIANTQVWVLDEQRQPCPIGVPGELWIGGDGVTLGYLHR</sequence>
<dbReference type="InterPro" id="IPR023213">
    <property type="entry name" value="CAT-like_dom_sf"/>
</dbReference>
<organism evidence="5">
    <name type="scientific">Mizugakiibacter sediminis</name>
    <dbReference type="NCBI Taxonomy" id="1475481"/>
    <lineage>
        <taxon>Bacteria</taxon>
        <taxon>Pseudomonadati</taxon>
        <taxon>Pseudomonadota</taxon>
        <taxon>Gammaproteobacteria</taxon>
        <taxon>Lysobacterales</taxon>
        <taxon>Rhodanobacteraceae</taxon>
        <taxon>Mizugakiibacter</taxon>
    </lineage>
</organism>
<dbReference type="Gene3D" id="3.30.559.30">
    <property type="entry name" value="Nonribosomal peptide synthetase, condensation domain"/>
    <property type="match status" value="1"/>
</dbReference>